<dbReference type="GO" id="GO:0006313">
    <property type="term" value="P:DNA transposition"/>
    <property type="evidence" value="ECO:0007669"/>
    <property type="project" value="InterPro"/>
</dbReference>
<protein>
    <submittedName>
        <fullName evidence="2">Transposase</fullName>
    </submittedName>
</protein>
<dbReference type="AlphaFoldDB" id="A0A9X2FFN1"/>
<name>A0A9X2FFN1_9BACT</name>
<accession>A0A9X2FFN1</accession>
<dbReference type="GO" id="GO:0004803">
    <property type="term" value="F:transposase activity"/>
    <property type="evidence" value="ECO:0007669"/>
    <property type="project" value="InterPro"/>
</dbReference>
<proteinExistence type="predicted"/>
<comment type="caution">
    <text evidence="2">The sequence shown here is derived from an EMBL/GenBank/DDBJ whole genome shotgun (WGS) entry which is preliminary data.</text>
</comment>
<dbReference type="SMART" id="SM01321">
    <property type="entry name" value="Y1_Tnp"/>
    <property type="match status" value="1"/>
</dbReference>
<keyword evidence="3" id="KW-1185">Reference proteome</keyword>
<gene>
    <name evidence="2" type="ORF">NG895_13165</name>
</gene>
<dbReference type="InterPro" id="IPR002686">
    <property type="entry name" value="Transposase_17"/>
</dbReference>
<evidence type="ECO:0000313" key="3">
    <source>
        <dbReference type="Proteomes" id="UP001155241"/>
    </source>
</evidence>
<dbReference type="RefSeq" id="WP_261360902.1">
    <property type="nucleotide sequence ID" value="NZ_JAMXLR010000043.1"/>
</dbReference>
<dbReference type="NCBIfam" id="NF047646">
    <property type="entry name" value="REP_Tyr_transpos"/>
    <property type="match status" value="1"/>
</dbReference>
<dbReference type="Gene3D" id="3.30.70.1290">
    <property type="entry name" value="Transposase IS200-like"/>
    <property type="match status" value="1"/>
</dbReference>
<feature type="domain" description="Transposase IS200-like" evidence="1">
    <location>
        <begin position="10"/>
        <end position="143"/>
    </location>
</feature>
<evidence type="ECO:0000259" key="1">
    <source>
        <dbReference type="SMART" id="SM01321"/>
    </source>
</evidence>
<sequence length="177" mass="20758">MTRTRYKIHDSAYPHFLTCTIVDWLPVFTRPEAVQVVLDSWSYLQANHRMQLFAYVVLENHLHFIASSDDLAKEVGDFKSYTARNLIDLLKQANAQTLLKQLAFRKSAHKTDREFQLWQEGIKPKQISSDEMMQQKIEYIHNNPVKRGYVDDPIHWRYSSARNYAGVAGLIDVRSDW</sequence>
<dbReference type="InterPro" id="IPR052715">
    <property type="entry name" value="RAYT_transposase"/>
</dbReference>
<dbReference type="SUPFAM" id="SSF143422">
    <property type="entry name" value="Transposase IS200-like"/>
    <property type="match status" value="1"/>
</dbReference>
<dbReference type="GO" id="GO:0043565">
    <property type="term" value="F:sequence-specific DNA binding"/>
    <property type="evidence" value="ECO:0007669"/>
    <property type="project" value="TreeGrafter"/>
</dbReference>
<evidence type="ECO:0000313" key="2">
    <source>
        <dbReference type="EMBL" id="MCO6044856.1"/>
    </source>
</evidence>
<reference evidence="2" key="1">
    <citation type="submission" date="2022-06" db="EMBL/GenBank/DDBJ databases">
        <title>Aeoliella straminimaris, a novel planctomycete from sediments.</title>
        <authorList>
            <person name="Vitorino I.R."/>
            <person name="Lage O.M."/>
        </authorList>
    </citation>
    <scope>NUCLEOTIDE SEQUENCE</scope>
    <source>
        <strain evidence="2">ICT_H6.2</strain>
    </source>
</reference>
<dbReference type="InterPro" id="IPR036515">
    <property type="entry name" value="Transposase_17_sf"/>
</dbReference>
<organism evidence="2 3">
    <name type="scientific">Aeoliella straminimaris</name>
    <dbReference type="NCBI Taxonomy" id="2954799"/>
    <lineage>
        <taxon>Bacteria</taxon>
        <taxon>Pseudomonadati</taxon>
        <taxon>Planctomycetota</taxon>
        <taxon>Planctomycetia</taxon>
        <taxon>Pirellulales</taxon>
        <taxon>Lacipirellulaceae</taxon>
        <taxon>Aeoliella</taxon>
    </lineage>
</organism>
<dbReference type="Proteomes" id="UP001155241">
    <property type="component" value="Unassembled WGS sequence"/>
</dbReference>
<dbReference type="PANTHER" id="PTHR36966:SF1">
    <property type="entry name" value="REP-ASSOCIATED TYROSINE TRANSPOSASE"/>
    <property type="match status" value="1"/>
</dbReference>
<dbReference type="PANTHER" id="PTHR36966">
    <property type="entry name" value="REP-ASSOCIATED TYROSINE TRANSPOSASE"/>
    <property type="match status" value="1"/>
</dbReference>
<dbReference type="EMBL" id="JAMXLR010000043">
    <property type="protein sequence ID" value="MCO6044856.1"/>
    <property type="molecule type" value="Genomic_DNA"/>
</dbReference>